<dbReference type="RefSeq" id="WP_301665139.1">
    <property type="nucleotide sequence ID" value="NZ_VCYH01000011.1"/>
</dbReference>
<dbReference type="InterPro" id="IPR055706">
    <property type="entry name" value="Slg1/2_DUF7282"/>
</dbReference>
<evidence type="ECO:0000259" key="1">
    <source>
        <dbReference type="Pfam" id="PF23951"/>
    </source>
</evidence>
<dbReference type="EMBL" id="VCYH01000011">
    <property type="protein sequence ID" value="MDN7025944.1"/>
    <property type="molecule type" value="Genomic_DNA"/>
</dbReference>
<keyword evidence="3" id="KW-1185">Reference proteome</keyword>
<dbReference type="PROSITE" id="PS51257">
    <property type="entry name" value="PROKAR_LIPOPROTEIN"/>
    <property type="match status" value="1"/>
</dbReference>
<gene>
    <name evidence="2" type="ORF">FGU65_13800</name>
</gene>
<evidence type="ECO:0000313" key="2">
    <source>
        <dbReference type="EMBL" id="MDN7025944.1"/>
    </source>
</evidence>
<comment type="caution">
    <text evidence="2">The sequence shown here is derived from an EMBL/GenBank/DDBJ whole genome shotgun (WGS) entry which is preliminary data.</text>
</comment>
<organism evidence="2 3">
    <name type="scientific">Methanoculleus frigidifontis</name>
    <dbReference type="NCBI Taxonomy" id="2584085"/>
    <lineage>
        <taxon>Archaea</taxon>
        <taxon>Methanobacteriati</taxon>
        <taxon>Methanobacteriota</taxon>
        <taxon>Stenosarchaea group</taxon>
        <taxon>Methanomicrobia</taxon>
        <taxon>Methanomicrobiales</taxon>
        <taxon>Methanomicrobiaceae</taxon>
        <taxon>Methanoculleus</taxon>
    </lineage>
</organism>
<reference evidence="2" key="1">
    <citation type="submission" date="2019-05" db="EMBL/GenBank/DDBJ databases">
        <title>Methanoculleus sp. FWC-SCC1, a methanogenic archaeon isolated from deep marine cold seep.</title>
        <authorList>
            <person name="Chen Y.-W."/>
            <person name="Chen S.-C."/>
            <person name="Teng N.-H."/>
            <person name="Lai M.-C."/>
        </authorList>
    </citation>
    <scope>NUCLEOTIDE SEQUENCE</scope>
    <source>
        <strain evidence="2">FWC-SCC1</strain>
    </source>
</reference>
<name>A0ABT8MDC3_9EURY</name>
<proteinExistence type="predicted"/>
<protein>
    <recommendedName>
        <fullName evidence="1">DUF7282 domain-containing protein</fullName>
    </recommendedName>
</protein>
<dbReference type="Proteomes" id="UP001168338">
    <property type="component" value="Unassembled WGS sequence"/>
</dbReference>
<evidence type="ECO:0000313" key="3">
    <source>
        <dbReference type="Proteomes" id="UP001168338"/>
    </source>
</evidence>
<dbReference type="Pfam" id="PF23951">
    <property type="entry name" value="DUF7282"/>
    <property type="match status" value="1"/>
</dbReference>
<sequence>MKEIRIVIAGVLLLACLVGLSCAQQVNQTTNMTNATGMNETTVPSINVTDQAVAGDGVVGNVTVDQVVSNGSGWLVIHNNLFGHPGGVIGYTEVESGMTENVTVTIHTFVATDQLFAVLHRDAGMEAVFEYPVPDTEQMADGQIVIRPFNVTAENATLMNLTEQCGMVMNQTANQTENQTTNQT</sequence>
<accession>A0ABT8MDC3</accession>
<feature type="domain" description="DUF7282" evidence="1">
    <location>
        <begin position="44"/>
        <end position="152"/>
    </location>
</feature>